<dbReference type="InterPro" id="IPR015679">
    <property type="entry name" value="PLipase_D_fam"/>
</dbReference>
<dbReference type="SMART" id="SM00155">
    <property type="entry name" value="PLDc"/>
    <property type="match status" value="2"/>
</dbReference>
<dbReference type="CDD" id="cd09104">
    <property type="entry name" value="PLDc_vPLD1_2_like_1"/>
    <property type="match status" value="1"/>
</dbReference>
<dbReference type="RefSeq" id="WP_133805891.1">
    <property type="nucleotide sequence ID" value="NZ_SNWQ01000046.1"/>
</dbReference>
<evidence type="ECO:0000256" key="2">
    <source>
        <dbReference type="ARBA" id="ARBA00022737"/>
    </source>
</evidence>
<feature type="domain" description="PLD phosphodiesterase" evidence="6">
    <location>
        <begin position="372"/>
        <end position="399"/>
    </location>
</feature>
<evidence type="ECO:0000256" key="4">
    <source>
        <dbReference type="ARBA" id="ARBA00023098"/>
    </source>
</evidence>
<evidence type="ECO:0000313" key="7">
    <source>
        <dbReference type="EMBL" id="TDO29653.1"/>
    </source>
</evidence>
<feature type="domain" description="PLD phosphodiesterase" evidence="6">
    <location>
        <begin position="135"/>
        <end position="168"/>
    </location>
</feature>
<protein>
    <submittedName>
        <fullName evidence="7">Phosphatidylserine/phosphatidylglycerophosphate/ cardiolipin synthase-like enzyme</fullName>
    </submittedName>
</protein>
<keyword evidence="3" id="KW-0378">Hydrolase</keyword>
<dbReference type="Proteomes" id="UP000295388">
    <property type="component" value="Unassembled WGS sequence"/>
</dbReference>
<gene>
    <name evidence="7" type="ORF">EV643_14617</name>
</gene>
<feature type="region of interest" description="Disordered" evidence="5">
    <location>
        <begin position="167"/>
        <end position="188"/>
    </location>
</feature>
<dbReference type="SUPFAM" id="SSF56024">
    <property type="entry name" value="Phospholipase D/nuclease"/>
    <property type="match status" value="2"/>
</dbReference>
<dbReference type="PANTHER" id="PTHR18896">
    <property type="entry name" value="PHOSPHOLIPASE D"/>
    <property type="match status" value="1"/>
</dbReference>
<evidence type="ECO:0000256" key="5">
    <source>
        <dbReference type="SAM" id="MobiDB-lite"/>
    </source>
</evidence>
<name>A0A4R6J2Z6_9ACTN</name>
<dbReference type="InterPro" id="IPR025202">
    <property type="entry name" value="PLD-like_dom"/>
</dbReference>
<reference evidence="7 8" key="1">
    <citation type="submission" date="2019-03" db="EMBL/GenBank/DDBJ databases">
        <title>Genomic Encyclopedia of Type Strains, Phase III (KMG-III): the genomes of soil and plant-associated and newly described type strains.</title>
        <authorList>
            <person name="Whitman W."/>
        </authorList>
    </citation>
    <scope>NUCLEOTIDE SEQUENCE [LARGE SCALE GENOMIC DNA]</scope>
    <source>
        <strain evidence="7 8">VKM Ac-2527</strain>
    </source>
</reference>
<dbReference type="Gene3D" id="3.30.870.10">
    <property type="entry name" value="Endonuclease Chain A"/>
    <property type="match status" value="2"/>
</dbReference>
<organism evidence="7 8">
    <name type="scientific">Kribbella caucasensis</name>
    <dbReference type="NCBI Taxonomy" id="2512215"/>
    <lineage>
        <taxon>Bacteria</taxon>
        <taxon>Bacillati</taxon>
        <taxon>Actinomycetota</taxon>
        <taxon>Actinomycetes</taxon>
        <taxon>Propionibacteriales</taxon>
        <taxon>Kribbellaceae</taxon>
        <taxon>Kribbella</taxon>
    </lineage>
</organism>
<dbReference type="CDD" id="cd09105">
    <property type="entry name" value="PLDc_vPLD1_2_like_2"/>
    <property type="match status" value="1"/>
</dbReference>
<evidence type="ECO:0000256" key="1">
    <source>
        <dbReference type="ARBA" id="ARBA00000798"/>
    </source>
</evidence>
<dbReference type="Pfam" id="PF13091">
    <property type="entry name" value="PLDc_2"/>
    <property type="match status" value="1"/>
</dbReference>
<keyword evidence="8" id="KW-1185">Reference proteome</keyword>
<dbReference type="AlphaFoldDB" id="A0A4R6J2Z6"/>
<comment type="catalytic activity">
    <reaction evidence="1">
        <text>a 1,2-diacyl-sn-glycero-3-phosphocholine + H2O = a 1,2-diacyl-sn-glycero-3-phosphate + choline + H(+)</text>
        <dbReference type="Rhea" id="RHEA:14445"/>
        <dbReference type="ChEBI" id="CHEBI:15354"/>
        <dbReference type="ChEBI" id="CHEBI:15377"/>
        <dbReference type="ChEBI" id="CHEBI:15378"/>
        <dbReference type="ChEBI" id="CHEBI:57643"/>
        <dbReference type="ChEBI" id="CHEBI:58608"/>
        <dbReference type="EC" id="3.1.4.4"/>
    </reaction>
</comment>
<dbReference type="EMBL" id="SNWQ01000046">
    <property type="protein sequence ID" value="TDO29653.1"/>
    <property type="molecule type" value="Genomic_DNA"/>
</dbReference>
<dbReference type="OrthoDB" id="8828485at2"/>
<dbReference type="GO" id="GO:0004630">
    <property type="term" value="F:phospholipase D activity"/>
    <property type="evidence" value="ECO:0007669"/>
    <property type="project" value="TreeGrafter"/>
</dbReference>
<evidence type="ECO:0000259" key="6">
    <source>
        <dbReference type="PROSITE" id="PS50035"/>
    </source>
</evidence>
<dbReference type="GO" id="GO:0009395">
    <property type="term" value="P:phospholipid catabolic process"/>
    <property type="evidence" value="ECO:0007669"/>
    <property type="project" value="TreeGrafter"/>
</dbReference>
<evidence type="ECO:0000256" key="3">
    <source>
        <dbReference type="ARBA" id="ARBA00022801"/>
    </source>
</evidence>
<dbReference type="PANTHER" id="PTHR18896:SF76">
    <property type="entry name" value="PHOSPHOLIPASE"/>
    <property type="match status" value="1"/>
</dbReference>
<dbReference type="InterPro" id="IPR001736">
    <property type="entry name" value="PLipase_D/transphosphatidylase"/>
</dbReference>
<dbReference type="PROSITE" id="PS50035">
    <property type="entry name" value="PLD"/>
    <property type="match status" value="2"/>
</dbReference>
<keyword evidence="4" id="KW-0443">Lipid metabolism</keyword>
<keyword evidence="2" id="KW-0677">Repeat</keyword>
<proteinExistence type="predicted"/>
<accession>A0A4R6J2Z6</accession>
<comment type="caution">
    <text evidence="7">The sequence shown here is derived from an EMBL/GenBank/DDBJ whole genome shotgun (WGS) entry which is preliminary data.</text>
</comment>
<evidence type="ECO:0000313" key="8">
    <source>
        <dbReference type="Proteomes" id="UP000295388"/>
    </source>
</evidence>
<sequence>MASDREQWFLAPAERGNPATDIDLDGSWIEGNQVRPLIHGATYFRQLYLELGDLKSGDRVYFTDWRGDPDQALYEDGPSIGQVLADLARNGVEVRALLWRSHSDYLNFNAEENQRFGTELNEVGAEALLDQRVRRLASHHQKLFVIRHRGDPARDVAFVGGIDLSHQRRDDARHRGDPQQAPMDRRYGGRAPWHDVALEVRGPAVGDLLRCFVERWDDPHPLDRRTPYRMLVQRLARMPRHPSKLPEAFPDPPAAGPHVVQVLRTYAHKHPGYPFAPKGEYSVARAYLKAFSQARRLIYIEDQYLWSRTVARRLREALDRSADLRIVIVVPRYPDADDSLSGPPARYGQLEAMNLLRSDRVGVYNVENAEGVPIYLHAKVCIVDDVWFTVGSANFNRRSWTNDSELTCAVLDPELARSLRAELWTEHLGTSPELDPVGGFEQFAAAARALDGWYANGCVEPRPPGRLRCHQPQPVSRRQALWARPLYLHLYDPDGRPRALRRRDAF</sequence>